<organism evidence="7 8">
    <name type="scientific">Cercophora scortea</name>
    <dbReference type="NCBI Taxonomy" id="314031"/>
    <lineage>
        <taxon>Eukaryota</taxon>
        <taxon>Fungi</taxon>
        <taxon>Dikarya</taxon>
        <taxon>Ascomycota</taxon>
        <taxon>Pezizomycotina</taxon>
        <taxon>Sordariomycetes</taxon>
        <taxon>Sordariomycetidae</taxon>
        <taxon>Sordariales</taxon>
        <taxon>Lasiosphaeriaceae</taxon>
        <taxon>Cercophora</taxon>
    </lineage>
</organism>
<keyword evidence="2 5" id="KW-0812">Transmembrane</keyword>
<evidence type="ECO:0000313" key="8">
    <source>
        <dbReference type="Proteomes" id="UP001286456"/>
    </source>
</evidence>
<feature type="transmembrane region" description="Helical" evidence="5">
    <location>
        <begin position="129"/>
        <end position="151"/>
    </location>
</feature>
<dbReference type="EMBL" id="JAUEPO010000004">
    <property type="protein sequence ID" value="KAK3324350.1"/>
    <property type="molecule type" value="Genomic_DNA"/>
</dbReference>
<dbReference type="Pfam" id="PF07690">
    <property type="entry name" value="MFS_1"/>
    <property type="match status" value="1"/>
</dbReference>
<evidence type="ECO:0000259" key="6">
    <source>
        <dbReference type="PROSITE" id="PS50850"/>
    </source>
</evidence>
<keyword evidence="8" id="KW-1185">Reference proteome</keyword>
<feature type="transmembrane region" description="Helical" evidence="5">
    <location>
        <begin position="202"/>
        <end position="219"/>
    </location>
</feature>
<dbReference type="PANTHER" id="PTHR23501">
    <property type="entry name" value="MAJOR FACILITATOR SUPERFAMILY"/>
    <property type="match status" value="1"/>
</dbReference>
<dbReference type="PANTHER" id="PTHR23501:SF94">
    <property type="entry name" value="MAJOR FACILITATOR SUPERFAMILY (MFS) PROFILE DOMAIN-CONTAINING PROTEIN"/>
    <property type="match status" value="1"/>
</dbReference>
<keyword evidence="4 5" id="KW-0472">Membrane</keyword>
<evidence type="ECO:0000256" key="4">
    <source>
        <dbReference type="ARBA" id="ARBA00023136"/>
    </source>
</evidence>
<feature type="transmembrane region" description="Helical" evidence="5">
    <location>
        <begin position="305"/>
        <end position="324"/>
    </location>
</feature>
<feature type="domain" description="Major facilitator superfamily (MFS) profile" evidence="6">
    <location>
        <begin position="1"/>
        <end position="468"/>
    </location>
</feature>
<gene>
    <name evidence="7" type="ORF">B0T19DRAFT_428408</name>
</gene>
<sequence>MLSRELSGTAIETFWAGTSYLLANAVLLPFLGAVSDVFGRQSVLMFSLTMFTVGTIVCCTAKNFTQLLSGRTIQGIGGGGLFILSFIITTDIIPLRQRPKYQSLLMAAFALGTILGPLTGGLVAEHAQWQWLFYVNFPFCAVGFLIIPFAFRRFGLKIQLSFTDSLRQIDWIGGMLFVAGASSFLMGISWGGVQYSWGSFKTWLPILLGVLAVAAFVIYERFVPTRPLIRLSIFDNRSGGLVFLLTLFFGFELYTHLYYIPFYLSSVKALRPSITGVYIMALSFVMIPLAVVVGAAITRRGTYLWAIRLGFAALIFENGLLLYLDQNKNLVAHFFIIMMVAVGHGFLMVSLNIATQAIAAARDVVFAVSMFTFIRQFGICIGVGVGGTVFNNVMLRALENKGFPTDQAHAVAENSEAFVGILTAMDDGPEKDGLTSAYVDGFRGIWYLLLALAAVSLALSFLVKHHGIDKKLESAHQLRERKGRENTVARV</sequence>
<dbReference type="InterPro" id="IPR011701">
    <property type="entry name" value="MFS"/>
</dbReference>
<dbReference type="Gene3D" id="1.20.1250.20">
    <property type="entry name" value="MFS general substrate transporter like domains"/>
    <property type="match status" value="1"/>
</dbReference>
<dbReference type="GO" id="GO:0022857">
    <property type="term" value="F:transmembrane transporter activity"/>
    <property type="evidence" value="ECO:0007669"/>
    <property type="project" value="InterPro"/>
</dbReference>
<feature type="transmembrane region" description="Helical" evidence="5">
    <location>
        <begin position="13"/>
        <end position="31"/>
    </location>
</feature>
<name>A0AAE0M9X1_9PEZI</name>
<protein>
    <submittedName>
        <fullName evidence="7">Major facilitator superfamily domain-containing protein</fullName>
    </submittedName>
</protein>
<comment type="caution">
    <text evidence="7">The sequence shown here is derived from an EMBL/GenBank/DDBJ whole genome shotgun (WGS) entry which is preliminary data.</text>
</comment>
<feature type="transmembrane region" description="Helical" evidence="5">
    <location>
        <begin position="444"/>
        <end position="463"/>
    </location>
</feature>
<feature type="transmembrane region" description="Helical" evidence="5">
    <location>
        <begin position="76"/>
        <end position="95"/>
    </location>
</feature>
<dbReference type="AlphaFoldDB" id="A0AAE0M9X1"/>
<feature type="transmembrane region" description="Helical" evidence="5">
    <location>
        <begin position="276"/>
        <end position="298"/>
    </location>
</feature>
<comment type="subcellular location">
    <subcellularLocation>
        <location evidence="1">Membrane</location>
        <topology evidence="1">Multi-pass membrane protein</topology>
    </subcellularLocation>
</comment>
<accession>A0AAE0M9X1</accession>
<dbReference type="GO" id="GO:0005886">
    <property type="term" value="C:plasma membrane"/>
    <property type="evidence" value="ECO:0007669"/>
    <property type="project" value="TreeGrafter"/>
</dbReference>
<dbReference type="InterPro" id="IPR036259">
    <property type="entry name" value="MFS_trans_sf"/>
</dbReference>
<feature type="transmembrane region" description="Helical" evidence="5">
    <location>
        <begin position="365"/>
        <end position="390"/>
    </location>
</feature>
<keyword evidence="3 5" id="KW-1133">Transmembrane helix</keyword>
<feature type="transmembrane region" description="Helical" evidence="5">
    <location>
        <begin position="171"/>
        <end position="190"/>
    </location>
</feature>
<evidence type="ECO:0000256" key="2">
    <source>
        <dbReference type="ARBA" id="ARBA00022692"/>
    </source>
</evidence>
<dbReference type="InterPro" id="IPR020846">
    <property type="entry name" value="MFS_dom"/>
</dbReference>
<feature type="transmembrane region" description="Helical" evidence="5">
    <location>
        <begin position="330"/>
        <end position="353"/>
    </location>
</feature>
<evidence type="ECO:0000313" key="7">
    <source>
        <dbReference type="EMBL" id="KAK3324350.1"/>
    </source>
</evidence>
<evidence type="ECO:0000256" key="5">
    <source>
        <dbReference type="SAM" id="Phobius"/>
    </source>
</evidence>
<reference evidence="7" key="1">
    <citation type="journal article" date="2023" name="Mol. Phylogenet. Evol.">
        <title>Genome-scale phylogeny and comparative genomics of the fungal order Sordariales.</title>
        <authorList>
            <person name="Hensen N."/>
            <person name="Bonometti L."/>
            <person name="Westerberg I."/>
            <person name="Brannstrom I.O."/>
            <person name="Guillou S."/>
            <person name="Cros-Aarteil S."/>
            <person name="Calhoun S."/>
            <person name="Haridas S."/>
            <person name="Kuo A."/>
            <person name="Mondo S."/>
            <person name="Pangilinan J."/>
            <person name="Riley R."/>
            <person name="LaButti K."/>
            <person name="Andreopoulos B."/>
            <person name="Lipzen A."/>
            <person name="Chen C."/>
            <person name="Yan M."/>
            <person name="Daum C."/>
            <person name="Ng V."/>
            <person name="Clum A."/>
            <person name="Steindorff A."/>
            <person name="Ohm R.A."/>
            <person name="Martin F."/>
            <person name="Silar P."/>
            <person name="Natvig D.O."/>
            <person name="Lalanne C."/>
            <person name="Gautier V."/>
            <person name="Ament-Velasquez S.L."/>
            <person name="Kruys A."/>
            <person name="Hutchinson M.I."/>
            <person name="Powell A.J."/>
            <person name="Barry K."/>
            <person name="Miller A.N."/>
            <person name="Grigoriev I.V."/>
            <person name="Debuchy R."/>
            <person name="Gladieux P."/>
            <person name="Hiltunen Thoren M."/>
            <person name="Johannesson H."/>
        </authorList>
    </citation>
    <scope>NUCLEOTIDE SEQUENCE</scope>
    <source>
        <strain evidence="7">SMH4131-1</strain>
    </source>
</reference>
<feature type="transmembrane region" description="Helical" evidence="5">
    <location>
        <begin position="104"/>
        <end position="123"/>
    </location>
</feature>
<evidence type="ECO:0000256" key="1">
    <source>
        <dbReference type="ARBA" id="ARBA00004141"/>
    </source>
</evidence>
<dbReference type="SUPFAM" id="SSF103473">
    <property type="entry name" value="MFS general substrate transporter"/>
    <property type="match status" value="1"/>
</dbReference>
<evidence type="ECO:0000256" key="3">
    <source>
        <dbReference type="ARBA" id="ARBA00022989"/>
    </source>
</evidence>
<reference evidence="7" key="2">
    <citation type="submission" date="2023-06" db="EMBL/GenBank/DDBJ databases">
        <authorList>
            <consortium name="Lawrence Berkeley National Laboratory"/>
            <person name="Haridas S."/>
            <person name="Hensen N."/>
            <person name="Bonometti L."/>
            <person name="Westerberg I."/>
            <person name="Brannstrom I.O."/>
            <person name="Guillou S."/>
            <person name="Cros-Aarteil S."/>
            <person name="Calhoun S."/>
            <person name="Kuo A."/>
            <person name="Mondo S."/>
            <person name="Pangilinan J."/>
            <person name="Riley R."/>
            <person name="Labutti K."/>
            <person name="Andreopoulos B."/>
            <person name="Lipzen A."/>
            <person name="Chen C."/>
            <person name="Yanf M."/>
            <person name="Daum C."/>
            <person name="Ng V."/>
            <person name="Clum A."/>
            <person name="Steindorff A."/>
            <person name="Ohm R."/>
            <person name="Martin F."/>
            <person name="Silar P."/>
            <person name="Natvig D."/>
            <person name="Lalanne C."/>
            <person name="Gautier V."/>
            <person name="Ament-Velasquez S.L."/>
            <person name="Kruys A."/>
            <person name="Hutchinson M.I."/>
            <person name="Powell A.J."/>
            <person name="Barry K."/>
            <person name="Miller A.N."/>
            <person name="Grigoriev I.V."/>
            <person name="Debuchy R."/>
            <person name="Gladieux P."/>
            <person name="Thoren M.H."/>
            <person name="Johannesson H."/>
        </authorList>
    </citation>
    <scope>NUCLEOTIDE SEQUENCE</scope>
    <source>
        <strain evidence="7">SMH4131-1</strain>
    </source>
</reference>
<dbReference type="PROSITE" id="PS50850">
    <property type="entry name" value="MFS"/>
    <property type="match status" value="1"/>
</dbReference>
<dbReference type="Gene3D" id="1.20.1720.10">
    <property type="entry name" value="Multidrug resistance protein D"/>
    <property type="match status" value="1"/>
</dbReference>
<feature type="transmembrane region" description="Helical" evidence="5">
    <location>
        <begin position="240"/>
        <end position="264"/>
    </location>
</feature>
<proteinExistence type="predicted"/>
<dbReference type="Proteomes" id="UP001286456">
    <property type="component" value="Unassembled WGS sequence"/>
</dbReference>